<dbReference type="Proteomes" id="UP000051992">
    <property type="component" value="Unassembled WGS sequence"/>
</dbReference>
<feature type="transmembrane region" description="Helical" evidence="1">
    <location>
        <begin position="132"/>
        <end position="153"/>
    </location>
</feature>
<feature type="transmembrane region" description="Helical" evidence="1">
    <location>
        <begin position="160"/>
        <end position="180"/>
    </location>
</feature>
<feature type="transmembrane region" description="Helical" evidence="1">
    <location>
        <begin position="20"/>
        <end position="41"/>
    </location>
</feature>
<comment type="caution">
    <text evidence="2">The sequence shown here is derived from an EMBL/GenBank/DDBJ whole genome shotgun (WGS) entry which is preliminary data.</text>
</comment>
<reference evidence="2 3" key="1">
    <citation type="journal article" date="2015" name="Genome Announc.">
        <title>Expanding the biotechnology potential of lactobacilli through comparative genomics of 213 strains and associated genera.</title>
        <authorList>
            <person name="Sun Z."/>
            <person name="Harris H.M."/>
            <person name="McCann A."/>
            <person name="Guo C."/>
            <person name="Argimon S."/>
            <person name="Zhang W."/>
            <person name="Yang X."/>
            <person name="Jeffery I.B."/>
            <person name="Cooney J.C."/>
            <person name="Kagawa T.F."/>
            <person name="Liu W."/>
            <person name="Song Y."/>
            <person name="Salvetti E."/>
            <person name="Wrobel A."/>
            <person name="Rasinkangas P."/>
            <person name="Parkhill J."/>
            <person name="Rea M.C."/>
            <person name="O'Sullivan O."/>
            <person name="Ritari J."/>
            <person name="Douillard F.P."/>
            <person name="Paul Ross R."/>
            <person name="Yang R."/>
            <person name="Briner A.E."/>
            <person name="Felis G.E."/>
            <person name="de Vos W.M."/>
            <person name="Barrangou R."/>
            <person name="Klaenhammer T.R."/>
            <person name="Caufield P.W."/>
            <person name="Cui Y."/>
            <person name="Zhang H."/>
            <person name="O'Toole P.W."/>
        </authorList>
    </citation>
    <scope>NUCLEOTIDE SEQUENCE [LARGE SCALE GENOMIC DNA]</scope>
    <source>
        <strain evidence="2 3">DSM 20410</strain>
    </source>
</reference>
<accession>A0A0R2H2L3</accession>
<dbReference type="GO" id="GO:0140359">
    <property type="term" value="F:ABC-type transporter activity"/>
    <property type="evidence" value="ECO:0007669"/>
    <property type="project" value="InterPro"/>
</dbReference>
<gene>
    <name evidence="2" type="ORF">IV50_GL000432</name>
</gene>
<dbReference type="EMBL" id="JQBM01000001">
    <property type="protein sequence ID" value="KRN47161.1"/>
    <property type="molecule type" value="Genomic_DNA"/>
</dbReference>
<keyword evidence="1" id="KW-1133">Transmembrane helix</keyword>
<dbReference type="RefSeq" id="WP_057744369.1">
    <property type="nucleotide sequence ID" value="NZ_JQBM01000001.1"/>
</dbReference>
<proteinExistence type="predicted"/>
<name>A0A0R2H2L3_WEIVI</name>
<dbReference type="PATRIC" id="fig|1629.5.peg.436"/>
<feature type="transmembrane region" description="Helical" evidence="1">
    <location>
        <begin position="96"/>
        <end position="120"/>
    </location>
</feature>
<evidence type="ECO:0000313" key="2">
    <source>
        <dbReference type="EMBL" id="KRN47161.1"/>
    </source>
</evidence>
<dbReference type="AlphaFoldDB" id="A0A0R2H2L3"/>
<feature type="transmembrane region" description="Helical" evidence="1">
    <location>
        <begin position="56"/>
        <end position="75"/>
    </location>
</feature>
<evidence type="ECO:0000256" key="1">
    <source>
        <dbReference type="SAM" id="Phobius"/>
    </source>
</evidence>
<dbReference type="GO" id="GO:0005886">
    <property type="term" value="C:plasma membrane"/>
    <property type="evidence" value="ECO:0007669"/>
    <property type="project" value="UniProtKB-SubCell"/>
</dbReference>
<feature type="transmembrane region" description="Helical" evidence="1">
    <location>
        <begin position="200"/>
        <end position="223"/>
    </location>
</feature>
<keyword evidence="3" id="KW-1185">Reference proteome</keyword>
<protein>
    <submittedName>
        <fullName evidence="2">Uncharacterized protein</fullName>
    </submittedName>
</protein>
<sequence>MWQIFKKDFLDAFKTKKNIFVYIVFLGLAYVIAKNKTVFVVNPDPSQLPLFGSVDVMLFIFGLLIAGALFGGIVSGEVDRQTIRFIVPYVSRVKIYVAKFLAIFVYLILLSIVSIGFVLIYRQTFKLPWLDITMLFVTFLYVAALLMLISSLFNQEKLSVFTAAIVGIVLPILALINMLQPNNIINFILKLTPFGYLEPANWGSIASVLALSVAFTVLGGLIFSRKEV</sequence>
<keyword evidence="1" id="KW-0472">Membrane</keyword>
<organism evidence="2 3">
    <name type="scientific">Weissella viridescens</name>
    <name type="common">Lactobacillus viridescens</name>
    <dbReference type="NCBI Taxonomy" id="1629"/>
    <lineage>
        <taxon>Bacteria</taxon>
        <taxon>Bacillati</taxon>
        <taxon>Bacillota</taxon>
        <taxon>Bacilli</taxon>
        <taxon>Lactobacillales</taxon>
        <taxon>Lactobacillaceae</taxon>
        <taxon>Weissella</taxon>
    </lineage>
</organism>
<evidence type="ECO:0000313" key="3">
    <source>
        <dbReference type="Proteomes" id="UP000051992"/>
    </source>
</evidence>
<keyword evidence="1" id="KW-0812">Transmembrane</keyword>